<dbReference type="PANTHER" id="PTHR35526:SF3">
    <property type="entry name" value="ANTI-SIGMA-F FACTOR RSBW"/>
    <property type="match status" value="1"/>
</dbReference>
<dbReference type="CDD" id="cd16936">
    <property type="entry name" value="HATPase_RsbW-like"/>
    <property type="match status" value="1"/>
</dbReference>
<comment type="caution">
    <text evidence="1">The sequence shown here is derived from an EMBL/GenBank/DDBJ whole genome shotgun (WGS) entry which is preliminary data.</text>
</comment>
<dbReference type="InterPro" id="IPR050267">
    <property type="entry name" value="Anti-sigma-factor_SerPK"/>
</dbReference>
<dbReference type="PANTHER" id="PTHR35526">
    <property type="entry name" value="ANTI-SIGMA-F FACTOR RSBW-RELATED"/>
    <property type="match status" value="1"/>
</dbReference>
<evidence type="ECO:0008006" key="3">
    <source>
        <dbReference type="Google" id="ProtNLM"/>
    </source>
</evidence>
<evidence type="ECO:0000313" key="1">
    <source>
        <dbReference type="EMBL" id="MBB0230666.1"/>
    </source>
</evidence>
<protein>
    <recommendedName>
        <fullName evidence="3">ATP-binding protein</fullName>
    </recommendedName>
</protein>
<dbReference type="InterPro" id="IPR036890">
    <property type="entry name" value="HATPase_C_sf"/>
</dbReference>
<dbReference type="Proteomes" id="UP000530234">
    <property type="component" value="Unassembled WGS sequence"/>
</dbReference>
<dbReference type="SUPFAM" id="SSF55874">
    <property type="entry name" value="ATPase domain of HSP90 chaperone/DNA topoisomerase II/histidine kinase"/>
    <property type="match status" value="1"/>
</dbReference>
<reference evidence="2" key="1">
    <citation type="submission" date="2019-10" db="EMBL/GenBank/DDBJ databases">
        <title>Streptomyces sp. nov., a novel actinobacterium isolated from alkaline environment.</title>
        <authorList>
            <person name="Golinska P."/>
        </authorList>
    </citation>
    <scope>NUCLEOTIDE SEQUENCE [LARGE SCALE GENOMIC DNA]</scope>
    <source>
        <strain evidence="2">DSM 42108</strain>
    </source>
</reference>
<sequence length="116" mass="12602">MAETAKLLVSEAVTNVYRHTTTSRILVRTVLLDARVVVAVVDTAPEALPVWRHPDPETEHGRGMALFGLLAHAWGISWHAAAHTFAPAPGASFGEWPVPGPGEKCVWFELRWGLAA</sequence>
<evidence type="ECO:0000313" key="2">
    <source>
        <dbReference type="Proteomes" id="UP000530234"/>
    </source>
</evidence>
<name>A0A7W3T4S8_9ACTN</name>
<proteinExistence type="predicted"/>
<keyword evidence="2" id="KW-1185">Reference proteome</keyword>
<gene>
    <name evidence="1" type="ORF">FOE67_14360</name>
</gene>
<dbReference type="AlphaFoldDB" id="A0A7W3T4S8"/>
<dbReference type="EMBL" id="VKHS01000325">
    <property type="protein sequence ID" value="MBB0230666.1"/>
    <property type="molecule type" value="Genomic_DNA"/>
</dbReference>
<accession>A0A7W3T4S8</accession>
<dbReference type="Gene3D" id="3.30.565.10">
    <property type="entry name" value="Histidine kinase-like ATPase, C-terminal domain"/>
    <property type="match status" value="1"/>
</dbReference>
<organism evidence="1 2">
    <name type="scientific">Streptomyces calidiresistens</name>
    <dbReference type="NCBI Taxonomy" id="1485586"/>
    <lineage>
        <taxon>Bacteria</taxon>
        <taxon>Bacillati</taxon>
        <taxon>Actinomycetota</taxon>
        <taxon>Actinomycetes</taxon>
        <taxon>Kitasatosporales</taxon>
        <taxon>Streptomycetaceae</taxon>
        <taxon>Streptomyces</taxon>
    </lineage>
</organism>